<dbReference type="GO" id="GO:0045893">
    <property type="term" value="P:positive regulation of DNA-templated transcription"/>
    <property type="evidence" value="ECO:0007669"/>
    <property type="project" value="TreeGrafter"/>
</dbReference>
<feature type="compositionally biased region" description="Low complexity" evidence="1">
    <location>
        <begin position="882"/>
        <end position="892"/>
    </location>
</feature>
<dbReference type="Proteomes" id="UP000319801">
    <property type="component" value="Unassembled WGS sequence"/>
</dbReference>
<comment type="caution">
    <text evidence="3">The sequence shown here is derived from an EMBL/GenBank/DDBJ whole genome shotgun (WGS) entry which is preliminary data.</text>
</comment>
<evidence type="ECO:0000313" key="3">
    <source>
        <dbReference type="EMBL" id="TSK14788.1"/>
    </source>
</evidence>
<dbReference type="PANTHER" id="PTHR15572">
    <property type="entry name" value="GLIOMA TUMOR SUPPRESSOR CANDIDATE REGION GENE 1"/>
    <property type="match status" value="1"/>
</dbReference>
<sequence>MDDEDDRRLLDFIGDVQALNDYLHGPNSKSIEEDDLTNAAYESASSFFSNDTGGSDEGLKNAHDHLEEFGEAGESGLSSSLQFIEDELQRGVSPSDEVDLGSEDQPFDILQKSLLEADITEQTLAEEALLDSQPALCSATASFSQQLVTGGLGNVSGTGLVAPMPLTGAQPQAFFQQVPQLPLPNGPTGQIQLLSSLNGSTPSMMTIKSLERPQILLRPAGNSLMGSAGQGTAFVPSAPGQVSVPFNKGPIQLQNIIIQRGPVQQSLVRPIQPKALQTSGQTVYNISNLGIQPSTTTIANPANTIAYTTNGSPQTTQQVKVVSQGTSIVVHSPFGQQGQSQVQASLPQGQFLLPSGGSVHGLQSVNGQVLQTNSQVGDPSLTSTTTYSILTNQNTAVQIIGGQNFATGGQMVVNQGMVGAGQIGQASPTGVMQVAQRPGVTAKVWTSNSSSAPTAVQALQAPNPLTMVNSTGQTLQTHLQISVSPGQRLLVPVTQNNTNSLHTAVQETQFEKQQLHFNQDSTLPKQKAQTQLANLLGTKGVKTSANQESPFLTTSKRPENQQLSRGGMVLEQLRRNHAKVMFPERTPFTSLNDVIDRLLPYHVFQGEPPHEEDFAMVDEEFEAVSTQVLMRTQSMVNKYRRLLMVEAERSSPSSEIVMIDRTFNQEERNNLTQDKRTVLVDPDGFLEEFCCGPKKLAANSGAMDTDGHEDIPSFMDTSPSQDTPQIQGYRERTECDRKPNYRTEACSASEDPGGGAHADTFSKTDLDMKKKKSSIISSSSQHHQNFHPAHYSTSPSQSQHTSGHFYPSEQLQSFERGHVQQSDTDSVLEAAVNSYVRSVVYILGKRRRSCDAEVEQLLPRVKRFPSHPIFSDLTHDVWDSESSSSDSSCVSSPEKPTGSDSIQQSAEQNRVLCALEDFCSPSTSGQFGEEEAFLLCKSEDYYHRFNRILREAHFNSLKTRGQPGTTQGSIQNR</sequence>
<dbReference type="Pfam" id="PF15434">
    <property type="entry name" value="FAM104"/>
    <property type="match status" value="1"/>
</dbReference>
<feature type="compositionally biased region" description="Basic and acidic residues" evidence="1">
    <location>
        <begin position="729"/>
        <end position="741"/>
    </location>
</feature>
<feature type="compositionally biased region" description="Polar residues" evidence="1">
    <location>
        <begin position="715"/>
        <end position="726"/>
    </location>
</feature>
<feature type="compositionally biased region" description="Polar residues" evidence="1">
    <location>
        <begin position="791"/>
        <end position="802"/>
    </location>
</feature>
<dbReference type="OrthoDB" id="2556847at2759"/>
<dbReference type="AlphaFoldDB" id="A0A556TJ74"/>
<dbReference type="GO" id="GO:0016514">
    <property type="term" value="C:SWI/SNF complex"/>
    <property type="evidence" value="ECO:0007669"/>
    <property type="project" value="TreeGrafter"/>
</dbReference>
<proteinExistence type="predicted"/>
<dbReference type="InterPro" id="IPR015671">
    <property type="entry name" value="GSCR1_dom"/>
</dbReference>
<feature type="region of interest" description="Disordered" evidence="1">
    <location>
        <begin position="882"/>
        <end position="903"/>
    </location>
</feature>
<evidence type="ECO:0000313" key="4">
    <source>
        <dbReference type="Proteomes" id="UP000319801"/>
    </source>
</evidence>
<dbReference type="Pfam" id="PF15249">
    <property type="entry name" value="GLTSCR1"/>
    <property type="match status" value="1"/>
</dbReference>
<organism evidence="3 4">
    <name type="scientific">Bagarius yarrelli</name>
    <name type="common">Goonch</name>
    <name type="synonym">Bagrus yarrelli</name>
    <dbReference type="NCBI Taxonomy" id="175774"/>
    <lineage>
        <taxon>Eukaryota</taxon>
        <taxon>Metazoa</taxon>
        <taxon>Chordata</taxon>
        <taxon>Craniata</taxon>
        <taxon>Vertebrata</taxon>
        <taxon>Euteleostomi</taxon>
        <taxon>Actinopterygii</taxon>
        <taxon>Neopterygii</taxon>
        <taxon>Teleostei</taxon>
        <taxon>Ostariophysi</taxon>
        <taxon>Siluriformes</taxon>
        <taxon>Sisoridae</taxon>
        <taxon>Sisorinae</taxon>
        <taxon>Bagarius</taxon>
    </lineage>
</organism>
<dbReference type="InterPro" id="IPR052438">
    <property type="entry name" value="Chromatin_remod/trans_coact"/>
</dbReference>
<feature type="domain" description="GLTSCR protein conserved" evidence="2">
    <location>
        <begin position="577"/>
        <end position="676"/>
    </location>
</feature>
<dbReference type="InterPro" id="IPR029222">
    <property type="entry name" value="VCF1/2-like"/>
</dbReference>
<keyword evidence="4" id="KW-1185">Reference proteome</keyword>
<evidence type="ECO:0000259" key="2">
    <source>
        <dbReference type="Pfam" id="PF15249"/>
    </source>
</evidence>
<protein>
    <submittedName>
        <fullName evidence="3">BRD4-interacting chromatin-remodeling complex-associated protein-like</fullName>
    </submittedName>
</protein>
<evidence type="ECO:0000256" key="1">
    <source>
        <dbReference type="SAM" id="MobiDB-lite"/>
    </source>
</evidence>
<accession>A0A556TJ74</accession>
<feature type="region of interest" description="Disordered" evidence="1">
    <location>
        <begin position="700"/>
        <end position="804"/>
    </location>
</feature>
<reference evidence="3 4" key="1">
    <citation type="journal article" date="2019" name="Genome Biol. Evol.">
        <title>Whole-Genome Sequencing of the Giant Devil Catfish, Bagarius yarrelli.</title>
        <authorList>
            <person name="Jiang W."/>
            <person name="Lv Y."/>
            <person name="Cheng L."/>
            <person name="Yang K."/>
            <person name="Chao B."/>
            <person name="Wang X."/>
            <person name="Li Y."/>
            <person name="Pan X."/>
            <person name="You X."/>
            <person name="Zhang Y."/>
            <person name="Yang J."/>
            <person name="Li J."/>
            <person name="Zhang X."/>
            <person name="Liu S."/>
            <person name="Sun C."/>
            <person name="Yang J."/>
            <person name="Shi Q."/>
        </authorList>
    </citation>
    <scope>NUCLEOTIDE SEQUENCE [LARGE SCALE GENOMIC DNA]</scope>
    <source>
        <strain evidence="3">JWS20170419001</strain>
        <tissue evidence="3">Muscle</tissue>
    </source>
</reference>
<dbReference type="PANTHER" id="PTHR15572:SF2">
    <property type="entry name" value="BRD4-INTERACTING CHROMATIN-REMODELING COMPLEX-ASSOCIATED PROTEIN-LIKE"/>
    <property type="match status" value="1"/>
</dbReference>
<dbReference type="EMBL" id="VCAZ01000002">
    <property type="protein sequence ID" value="TSK14788.1"/>
    <property type="molecule type" value="Genomic_DNA"/>
</dbReference>
<name>A0A556TJ74_BAGYA</name>
<gene>
    <name evidence="3" type="ORF">Baya_0771</name>
</gene>